<keyword evidence="3" id="KW-1185">Reference proteome</keyword>
<evidence type="ECO:0000256" key="1">
    <source>
        <dbReference type="SAM" id="MobiDB-lite"/>
    </source>
</evidence>
<dbReference type="AlphaFoldDB" id="A0A8J5MJA3"/>
<comment type="caution">
    <text evidence="2">The sequence shown here is derived from an EMBL/GenBank/DDBJ whole genome shotgun (WGS) entry which is preliminary data.</text>
</comment>
<name>A0A8J5MJA3_HOMAM</name>
<gene>
    <name evidence="2" type="ORF">Hamer_G010603</name>
</gene>
<organism evidence="2 3">
    <name type="scientific">Homarus americanus</name>
    <name type="common">American lobster</name>
    <dbReference type="NCBI Taxonomy" id="6706"/>
    <lineage>
        <taxon>Eukaryota</taxon>
        <taxon>Metazoa</taxon>
        <taxon>Ecdysozoa</taxon>
        <taxon>Arthropoda</taxon>
        <taxon>Crustacea</taxon>
        <taxon>Multicrustacea</taxon>
        <taxon>Malacostraca</taxon>
        <taxon>Eumalacostraca</taxon>
        <taxon>Eucarida</taxon>
        <taxon>Decapoda</taxon>
        <taxon>Pleocyemata</taxon>
        <taxon>Astacidea</taxon>
        <taxon>Nephropoidea</taxon>
        <taxon>Nephropidae</taxon>
        <taxon>Homarus</taxon>
    </lineage>
</organism>
<proteinExistence type="predicted"/>
<evidence type="ECO:0000313" key="2">
    <source>
        <dbReference type="EMBL" id="KAG7153307.1"/>
    </source>
</evidence>
<accession>A0A8J5MJA3</accession>
<feature type="region of interest" description="Disordered" evidence="1">
    <location>
        <begin position="250"/>
        <end position="272"/>
    </location>
</feature>
<protein>
    <submittedName>
        <fullName evidence="2">Uncharacterized protein</fullName>
    </submittedName>
</protein>
<sequence>MESVVESFSVVDSMPMITEEPEDTGQLITSTANHVTDTSNHIITSSDSVTMITNVETDIRNSKTGQANGNPMQVLASVKTDESADQIVTDDMVQIIATSEGTRLITSNGDSQIFTGEPGHIIAADTGQLMTHDHHIFGDGGEIMTAESSHIIMNHDGSIATDSNGSILHTGGQMITENGKAHILSADGEVIAVDSSLLEGAQRLQEHVTEVIEDTPEGEESEVRDPLLRRIKKEPGEDGESATIQIRVNATSPRKKEVPQLPDEGDDPSKTMTDLMMADRSTKYTRVHRDDPRSRLHFVKYMKRERGRLYKTLGMWYMWEGVHASIHLDEAFTYSHR</sequence>
<evidence type="ECO:0000313" key="3">
    <source>
        <dbReference type="Proteomes" id="UP000747542"/>
    </source>
</evidence>
<reference evidence="2" key="1">
    <citation type="journal article" date="2021" name="Sci. Adv.">
        <title>The American lobster genome reveals insights on longevity, neural, and immune adaptations.</title>
        <authorList>
            <person name="Polinski J.M."/>
            <person name="Zimin A.V."/>
            <person name="Clark K.F."/>
            <person name="Kohn A.B."/>
            <person name="Sadowski N."/>
            <person name="Timp W."/>
            <person name="Ptitsyn A."/>
            <person name="Khanna P."/>
            <person name="Romanova D.Y."/>
            <person name="Williams P."/>
            <person name="Greenwood S.J."/>
            <person name="Moroz L.L."/>
            <person name="Walt D.R."/>
            <person name="Bodnar A.G."/>
        </authorList>
    </citation>
    <scope>NUCLEOTIDE SEQUENCE</scope>
    <source>
        <strain evidence="2">GMGI-L3</strain>
    </source>
</reference>
<dbReference type="EMBL" id="JAHLQT010047199">
    <property type="protein sequence ID" value="KAG7153307.1"/>
    <property type="molecule type" value="Genomic_DNA"/>
</dbReference>
<dbReference type="Proteomes" id="UP000747542">
    <property type="component" value="Unassembled WGS sequence"/>
</dbReference>